<keyword evidence="1" id="KW-1133">Transmembrane helix</keyword>
<dbReference type="EMBL" id="CP012808">
    <property type="protein sequence ID" value="ALH95680.1"/>
    <property type="molecule type" value="Genomic_DNA"/>
</dbReference>
<organism evidence="2 3">
    <name type="scientific">Acinetobacter equi</name>
    <dbReference type="NCBI Taxonomy" id="1324350"/>
    <lineage>
        <taxon>Bacteria</taxon>
        <taxon>Pseudomonadati</taxon>
        <taxon>Pseudomonadota</taxon>
        <taxon>Gammaproteobacteria</taxon>
        <taxon>Moraxellales</taxon>
        <taxon>Moraxellaceae</taxon>
        <taxon>Acinetobacter</taxon>
    </lineage>
</organism>
<dbReference type="Proteomes" id="UP000064939">
    <property type="component" value="Chromosome"/>
</dbReference>
<keyword evidence="1" id="KW-0812">Transmembrane</keyword>
<keyword evidence="3" id="KW-1185">Reference proteome</keyword>
<accession>A0A0N9W202</accession>
<dbReference type="RefSeq" id="WP_054581571.1">
    <property type="nucleotide sequence ID" value="NZ_CP012808.1"/>
</dbReference>
<evidence type="ECO:0000256" key="1">
    <source>
        <dbReference type="SAM" id="Phobius"/>
    </source>
</evidence>
<evidence type="ECO:0000313" key="3">
    <source>
        <dbReference type="Proteomes" id="UP000064939"/>
    </source>
</evidence>
<feature type="transmembrane region" description="Helical" evidence="1">
    <location>
        <begin position="115"/>
        <end position="135"/>
    </location>
</feature>
<dbReference type="KEGG" id="aei:AOY20_09130"/>
<name>A0A0N9W202_9GAMM</name>
<dbReference type="AlphaFoldDB" id="A0A0N9W202"/>
<feature type="transmembrane region" description="Helical" evidence="1">
    <location>
        <begin position="76"/>
        <end position="95"/>
    </location>
</feature>
<dbReference type="OrthoDB" id="6711911at2"/>
<dbReference type="STRING" id="1324350.AOY20_09130"/>
<keyword evidence="1" id="KW-0472">Membrane</keyword>
<feature type="transmembrane region" description="Helical" evidence="1">
    <location>
        <begin position="49"/>
        <end position="71"/>
    </location>
</feature>
<protein>
    <submittedName>
        <fullName evidence="2">Uncharacterized protein</fullName>
    </submittedName>
</protein>
<reference evidence="2 3" key="1">
    <citation type="journal article" date="2015" name="Int. J. Syst. Evol. Microbiol.">
        <title>Acinetobacter equi sp. nov. isolated from horse faeces.</title>
        <authorList>
            <person name="Poppel M.T."/>
            <person name="Skiebe E."/>
            <person name="Laue M."/>
            <person name="Bergmann H."/>
            <person name="Ebersberger I."/>
            <person name="Garn T."/>
            <person name="Fruth A."/>
            <person name="Baumgardt S."/>
            <person name="Busse H.J."/>
            <person name="Wilharm G."/>
        </authorList>
    </citation>
    <scope>NUCLEOTIDE SEQUENCE [LARGE SCALE GENOMIC DNA]</scope>
    <source>
        <strain evidence="2 3">114</strain>
    </source>
</reference>
<gene>
    <name evidence="2" type="ORF">AOY20_09130</name>
</gene>
<sequence length="138" mass="15952">MKIKLLMIVFLMFSGFMAYIFEAYSKGFVIYAPYGEYVYMKDIQGSISDGGMAIGSFGIICLIISSILIFIKNTKYILRIGFSVFLFFLLALMMIEGDSIDQLIINTIKYDHNIYLILWCISLTLYTFLLTIFYIKNK</sequence>
<evidence type="ECO:0000313" key="2">
    <source>
        <dbReference type="EMBL" id="ALH95680.1"/>
    </source>
</evidence>
<proteinExistence type="predicted"/>